<keyword evidence="5 8" id="KW-0378">Hydrolase</keyword>
<dbReference type="EMBL" id="KL648097">
    <property type="protein sequence ID" value="KEY72237.1"/>
    <property type="molecule type" value="Genomic_DNA"/>
</dbReference>
<dbReference type="InterPro" id="IPR029058">
    <property type="entry name" value="AB_hydrolase_fold"/>
</dbReference>
<dbReference type="OrthoDB" id="3039123at2759"/>
<keyword evidence="7" id="KW-1015">Disulfide bond</keyword>
<name>A0A084B3V8_STACB</name>
<evidence type="ECO:0000256" key="3">
    <source>
        <dbReference type="ARBA" id="ARBA00022723"/>
    </source>
</evidence>
<evidence type="ECO:0000256" key="2">
    <source>
        <dbReference type="ARBA" id="ARBA00022487"/>
    </source>
</evidence>
<evidence type="ECO:0000313" key="9">
    <source>
        <dbReference type="EMBL" id="KEY72237.1"/>
    </source>
</evidence>
<accession>A0A084B3V8</accession>
<evidence type="ECO:0000256" key="8">
    <source>
        <dbReference type="RuleBase" id="RU361238"/>
    </source>
</evidence>
<keyword evidence="10" id="KW-1185">Reference proteome</keyword>
<organism evidence="9 10">
    <name type="scientific">Stachybotrys chartarum (strain CBS 109288 / IBT 7711)</name>
    <name type="common">Toxic black mold</name>
    <name type="synonym">Stilbospora chartarum</name>
    <dbReference type="NCBI Taxonomy" id="1280523"/>
    <lineage>
        <taxon>Eukaryota</taxon>
        <taxon>Fungi</taxon>
        <taxon>Dikarya</taxon>
        <taxon>Ascomycota</taxon>
        <taxon>Pezizomycotina</taxon>
        <taxon>Sordariomycetes</taxon>
        <taxon>Hypocreomycetidae</taxon>
        <taxon>Hypocreales</taxon>
        <taxon>Stachybotryaceae</taxon>
        <taxon>Stachybotrys</taxon>
    </lineage>
</organism>
<evidence type="ECO:0000256" key="7">
    <source>
        <dbReference type="ARBA" id="ARBA00023157"/>
    </source>
</evidence>
<proteinExistence type="inferred from homology"/>
<dbReference type="GO" id="GO:0046872">
    <property type="term" value="F:metal ion binding"/>
    <property type="evidence" value="ECO:0007669"/>
    <property type="project" value="UniProtKB-KW"/>
</dbReference>
<dbReference type="SUPFAM" id="SSF53474">
    <property type="entry name" value="alpha/beta-Hydrolases"/>
    <property type="match status" value="1"/>
</dbReference>
<dbReference type="EC" id="3.1.1.-" evidence="8"/>
<dbReference type="GO" id="GO:0030600">
    <property type="term" value="F:feruloyl esterase activity"/>
    <property type="evidence" value="ECO:0007669"/>
    <property type="project" value="UniProtKB-ARBA"/>
</dbReference>
<dbReference type="PANTHER" id="PTHR33938">
    <property type="entry name" value="FERULOYL ESTERASE B-RELATED"/>
    <property type="match status" value="1"/>
</dbReference>
<dbReference type="InterPro" id="IPR011118">
    <property type="entry name" value="Tannase/feruloyl_esterase"/>
</dbReference>
<dbReference type="Gene3D" id="3.40.50.1820">
    <property type="entry name" value="alpha/beta hydrolase"/>
    <property type="match status" value="1"/>
</dbReference>
<evidence type="ECO:0000256" key="6">
    <source>
        <dbReference type="ARBA" id="ARBA00022837"/>
    </source>
</evidence>
<keyword evidence="2" id="KW-0719">Serine esterase</keyword>
<protein>
    <recommendedName>
        <fullName evidence="8">Carboxylic ester hydrolase</fullName>
        <ecNumber evidence="8">3.1.1.-</ecNumber>
    </recommendedName>
</protein>
<keyword evidence="4" id="KW-0732">Signal</keyword>
<evidence type="ECO:0000256" key="4">
    <source>
        <dbReference type="ARBA" id="ARBA00022729"/>
    </source>
</evidence>
<keyword evidence="6" id="KW-0106">Calcium</keyword>
<gene>
    <name evidence="9" type="ORF">S7711_00236</name>
</gene>
<dbReference type="PANTHER" id="PTHR33938:SF13">
    <property type="entry name" value="CARBOXYLIC ESTER HYDROLASE"/>
    <property type="match status" value="1"/>
</dbReference>
<dbReference type="Proteomes" id="UP000028045">
    <property type="component" value="Unassembled WGS sequence"/>
</dbReference>
<dbReference type="Pfam" id="PF07519">
    <property type="entry name" value="Tannase"/>
    <property type="match status" value="1"/>
</dbReference>
<reference evidence="9 10" key="1">
    <citation type="journal article" date="2014" name="BMC Genomics">
        <title>Comparative genome sequencing reveals chemotype-specific gene clusters in the toxigenic black mold Stachybotrys.</title>
        <authorList>
            <person name="Semeiks J."/>
            <person name="Borek D."/>
            <person name="Otwinowski Z."/>
            <person name="Grishin N.V."/>
        </authorList>
    </citation>
    <scope>NUCLEOTIDE SEQUENCE [LARGE SCALE GENOMIC DNA]</scope>
    <source>
        <strain evidence="10">CBS 109288 / IBT 7711</strain>
    </source>
</reference>
<evidence type="ECO:0000256" key="5">
    <source>
        <dbReference type="ARBA" id="ARBA00022801"/>
    </source>
</evidence>
<dbReference type="HOGENOM" id="CLU_014819_3_2_1"/>
<evidence type="ECO:0000313" key="10">
    <source>
        <dbReference type="Proteomes" id="UP000028045"/>
    </source>
</evidence>
<evidence type="ECO:0000256" key="1">
    <source>
        <dbReference type="ARBA" id="ARBA00006249"/>
    </source>
</evidence>
<sequence length="535" mass="58842">MDSTTVSPVLCAPSTFDYPSVFGVEFSSIEASLVENFSTYVSDLYYNHNPELWVEDATFCNVTLSYTHPGVGDLVVVESWLPIPWNGRFQALGGGGWSGGRTEEAMVGMAGAMGSDAAITTDAGLGHQELPLDWALLSPGNVNLQALDNLGSKSLDEQVGREERMCSVMAIIGKHLIQSFYGQQPRYSYFNGCSQGGRQGLQLAQRYPEHYDGIAAAAPGIYWSQFFQAMLWTQVVMNEMGEYPYPCELDYLQNAVIEKCDAEDGLEDGIIMDPHSCDFDPFSLVGITFNCHDTGNDMQLSRVAATVAHAFHDGVRAPDGEHLWHGPHWGSNLTMTIFGTPGMAATDCSTGSCVGLPFGYGLLWVSLFALKDPEWNFQNMTREEYSRVFRLAAHEYSSIYGTDDPNLDLFRDAGGKIISFHGLLDDICPTGGTEQYYKEVWERDENVHDFFRYFEVPGVGHCAGGPGGHPNQVFAALRAWVENGTAPDSIPIDVPRLPPSQTRVICPYPQKVQVDPENPERFYCAGPSGCSPRDS</sequence>
<keyword evidence="3" id="KW-0479">Metal-binding</keyword>
<dbReference type="AlphaFoldDB" id="A0A084B3V8"/>
<comment type="similarity">
    <text evidence="1 8">Belongs to the tannase family.</text>
</comment>